<feature type="transmembrane region" description="Helical" evidence="6">
    <location>
        <begin position="74"/>
        <end position="95"/>
    </location>
</feature>
<dbReference type="PANTHER" id="PTHR30294:SF29">
    <property type="entry name" value="MULTIDRUG ABC TRANSPORTER PERMEASE YBHS-RELATED"/>
    <property type="match status" value="1"/>
</dbReference>
<dbReference type="PANTHER" id="PTHR30294">
    <property type="entry name" value="MEMBRANE COMPONENT OF ABC TRANSPORTER YHHJ-RELATED"/>
    <property type="match status" value="1"/>
</dbReference>
<sequence>MQAINAIFNKEFKSYFYSPTAYIILALFTALSGVFFYLTVSGFVQASFMDQMRAAQYRMAPQTLNVNLMVIRPYFYNLALITLFILPTITMRLFADEKRTGTVELLYTSPITPLQIITGKFLAGLMFYVVLLIPTMFFQALLFLYGSPEVWPVLSGYLGLFLMGAAYISMGLFISTTTENQMIAAIGGFGLSLLLWVVGWGAQFAGPVLGDILNYISIINHFEDFAQGVIDTSHVAYYILFVSLGIYFSLKTVESVKWRA</sequence>
<reference evidence="7" key="1">
    <citation type="journal article" date="2020" name="mSystems">
        <title>Genome- and Community-Level Interaction Insights into Carbon Utilization and Element Cycling Functions of Hydrothermarchaeota in Hydrothermal Sediment.</title>
        <authorList>
            <person name="Zhou Z."/>
            <person name="Liu Y."/>
            <person name="Xu W."/>
            <person name="Pan J."/>
            <person name="Luo Z.H."/>
            <person name="Li M."/>
        </authorList>
    </citation>
    <scope>NUCLEOTIDE SEQUENCE [LARGE SCALE GENOMIC DNA]</scope>
    <source>
        <strain evidence="7">HyVt-456</strain>
    </source>
</reference>
<feature type="transmembrane region" description="Helical" evidence="6">
    <location>
        <begin position="182"/>
        <end position="202"/>
    </location>
</feature>
<protein>
    <submittedName>
        <fullName evidence="7">ABC transporter permease</fullName>
    </submittedName>
</protein>
<evidence type="ECO:0000313" key="7">
    <source>
        <dbReference type="EMBL" id="HED09908.1"/>
    </source>
</evidence>
<gene>
    <name evidence="7" type="ORF">ENJ10_04415</name>
</gene>
<evidence type="ECO:0000256" key="4">
    <source>
        <dbReference type="ARBA" id="ARBA00022989"/>
    </source>
</evidence>
<dbReference type="EMBL" id="DRLD01000118">
    <property type="protein sequence ID" value="HED09908.1"/>
    <property type="molecule type" value="Genomic_DNA"/>
</dbReference>
<dbReference type="Pfam" id="PF12679">
    <property type="entry name" value="ABC2_membrane_2"/>
    <property type="match status" value="1"/>
</dbReference>
<feature type="transmembrane region" description="Helical" evidence="6">
    <location>
        <begin position="121"/>
        <end position="145"/>
    </location>
</feature>
<name>A0A7V1LKX9_CALAY</name>
<organism evidence="7">
    <name type="scientific">Caldithrix abyssi</name>
    <dbReference type="NCBI Taxonomy" id="187145"/>
    <lineage>
        <taxon>Bacteria</taxon>
        <taxon>Pseudomonadati</taxon>
        <taxon>Calditrichota</taxon>
        <taxon>Calditrichia</taxon>
        <taxon>Calditrichales</taxon>
        <taxon>Calditrichaceae</taxon>
        <taxon>Caldithrix</taxon>
    </lineage>
</organism>
<evidence type="ECO:0000256" key="2">
    <source>
        <dbReference type="ARBA" id="ARBA00022475"/>
    </source>
</evidence>
<keyword evidence="4 6" id="KW-1133">Transmembrane helix</keyword>
<comment type="caution">
    <text evidence="7">The sequence shown here is derived from an EMBL/GenBank/DDBJ whole genome shotgun (WGS) entry which is preliminary data.</text>
</comment>
<proteinExistence type="predicted"/>
<keyword evidence="3 6" id="KW-0812">Transmembrane</keyword>
<feature type="transmembrane region" description="Helical" evidence="6">
    <location>
        <begin position="235"/>
        <end position="253"/>
    </location>
</feature>
<dbReference type="Proteomes" id="UP000886005">
    <property type="component" value="Unassembled WGS sequence"/>
</dbReference>
<evidence type="ECO:0000256" key="3">
    <source>
        <dbReference type="ARBA" id="ARBA00022692"/>
    </source>
</evidence>
<comment type="subcellular location">
    <subcellularLocation>
        <location evidence="1">Cell membrane</location>
        <topology evidence="1">Multi-pass membrane protein</topology>
    </subcellularLocation>
</comment>
<accession>A0A7V1LKX9</accession>
<dbReference type="AlphaFoldDB" id="A0A7V1LKX9"/>
<evidence type="ECO:0000256" key="5">
    <source>
        <dbReference type="ARBA" id="ARBA00023136"/>
    </source>
</evidence>
<keyword evidence="5 6" id="KW-0472">Membrane</keyword>
<evidence type="ECO:0000256" key="1">
    <source>
        <dbReference type="ARBA" id="ARBA00004651"/>
    </source>
</evidence>
<dbReference type="InterPro" id="IPR051449">
    <property type="entry name" value="ABC-2_transporter_component"/>
</dbReference>
<feature type="transmembrane region" description="Helical" evidence="6">
    <location>
        <begin position="157"/>
        <end position="175"/>
    </location>
</feature>
<dbReference type="GO" id="GO:0005886">
    <property type="term" value="C:plasma membrane"/>
    <property type="evidence" value="ECO:0007669"/>
    <property type="project" value="UniProtKB-SubCell"/>
</dbReference>
<dbReference type="GO" id="GO:0140359">
    <property type="term" value="F:ABC-type transporter activity"/>
    <property type="evidence" value="ECO:0007669"/>
    <property type="project" value="InterPro"/>
</dbReference>
<evidence type="ECO:0000256" key="6">
    <source>
        <dbReference type="SAM" id="Phobius"/>
    </source>
</evidence>
<keyword evidence="2" id="KW-1003">Cell membrane</keyword>
<feature type="transmembrane region" description="Helical" evidence="6">
    <location>
        <begin position="21"/>
        <end position="44"/>
    </location>
</feature>